<name>A0A9Q8PI98_PASFU</name>
<evidence type="ECO:0000313" key="2">
    <source>
        <dbReference type="EMBL" id="UJO22980.1"/>
    </source>
</evidence>
<organism evidence="2 3">
    <name type="scientific">Passalora fulva</name>
    <name type="common">Tomato leaf mold</name>
    <name type="synonym">Cladosporium fulvum</name>
    <dbReference type="NCBI Taxonomy" id="5499"/>
    <lineage>
        <taxon>Eukaryota</taxon>
        <taxon>Fungi</taxon>
        <taxon>Dikarya</taxon>
        <taxon>Ascomycota</taxon>
        <taxon>Pezizomycotina</taxon>
        <taxon>Dothideomycetes</taxon>
        <taxon>Dothideomycetidae</taxon>
        <taxon>Mycosphaerellales</taxon>
        <taxon>Mycosphaerellaceae</taxon>
        <taxon>Fulvia</taxon>
    </lineage>
</organism>
<dbReference type="AlphaFoldDB" id="A0A9Q8PI98"/>
<accession>A0A9Q8PI98</accession>
<reference evidence="2" key="1">
    <citation type="submission" date="2021-12" db="EMBL/GenBank/DDBJ databases">
        <authorList>
            <person name="Zaccaron A."/>
            <person name="Stergiopoulos I."/>
        </authorList>
    </citation>
    <scope>NUCLEOTIDE SEQUENCE</scope>
    <source>
        <strain evidence="2">Race5_Kim</strain>
    </source>
</reference>
<feature type="compositionally biased region" description="Acidic residues" evidence="1">
    <location>
        <begin position="65"/>
        <end position="93"/>
    </location>
</feature>
<dbReference type="Proteomes" id="UP000756132">
    <property type="component" value="Chromosome 10"/>
</dbReference>
<evidence type="ECO:0000256" key="1">
    <source>
        <dbReference type="SAM" id="MobiDB-lite"/>
    </source>
</evidence>
<feature type="region of interest" description="Disordered" evidence="1">
    <location>
        <begin position="1"/>
        <end position="22"/>
    </location>
</feature>
<reference evidence="2" key="2">
    <citation type="journal article" date="2022" name="Microb. Genom.">
        <title>A chromosome-scale genome assembly of the tomato pathogen Cladosporium fulvum reveals a compartmentalized genome architecture and the presence of a dispensable chromosome.</title>
        <authorList>
            <person name="Zaccaron A.Z."/>
            <person name="Chen L.H."/>
            <person name="Samaras A."/>
            <person name="Stergiopoulos I."/>
        </authorList>
    </citation>
    <scope>NUCLEOTIDE SEQUENCE</scope>
    <source>
        <strain evidence="2">Race5_Kim</strain>
    </source>
</reference>
<keyword evidence="3" id="KW-1185">Reference proteome</keyword>
<dbReference type="RefSeq" id="XP_047767346.1">
    <property type="nucleotide sequence ID" value="XM_047911573.1"/>
</dbReference>
<dbReference type="KEGG" id="ffu:CLAFUR5_12425"/>
<dbReference type="EMBL" id="CP090172">
    <property type="protein sequence ID" value="UJO22980.1"/>
    <property type="molecule type" value="Genomic_DNA"/>
</dbReference>
<sequence>MKQAHYEQANVRGFPPKPKGELVVLRGSNEGIYLENRKLEGALVPSSSRRAAALPERNSRLDQSYDNEDGDDDDESNDDGDNDDDEPGEDEENSDTRTSRLWNGY</sequence>
<evidence type="ECO:0000313" key="3">
    <source>
        <dbReference type="Proteomes" id="UP000756132"/>
    </source>
</evidence>
<gene>
    <name evidence="2" type="ORF">CLAFUR5_12425</name>
</gene>
<proteinExistence type="predicted"/>
<protein>
    <submittedName>
        <fullName evidence="2">Uncharacterized protein</fullName>
    </submittedName>
</protein>
<feature type="region of interest" description="Disordered" evidence="1">
    <location>
        <begin position="45"/>
        <end position="105"/>
    </location>
</feature>
<dbReference type="OrthoDB" id="3816801at2759"/>
<dbReference type="GeneID" id="71992303"/>